<gene>
    <name evidence="1" type="ORF">B0H65DRAFT_578028</name>
</gene>
<proteinExistence type="predicted"/>
<dbReference type="RefSeq" id="XP_062679366.1">
    <property type="nucleotide sequence ID" value="XM_062830716.1"/>
</dbReference>
<dbReference type="GeneID" id="87867870"/>
<name>A0AAE0JB62_9PEZI</name>
<comment type="caution">
    <text evidence="1">The sequence shown here is derived from an EMBL/GenBank/DDBJ whole genome shotgun (WGS) entry which is preliminary data.</text>
</comment>
<organism evidence="1 2">
    <name type="scientific">Neurospora tetraspora</name>
    <dbReference type="NCBI Taxonomy" id="94610"/>
    <lineage>
        <taxon>Eukaryota</taxon>
        <taxon>Fungi</taxon>
        <taxon>Dikarya</taxon>
        <taxon>Ascomycota</taxon>
        <taxon>Pezizomycotina</taxon>
        <taxon>Sordariomycetes</taxon>
        <taxon>Sordariomycetidae</taxon>
        <taxon>Sordariales</taxon>
        <taxon>Sordariaceae</taxon>
        <taxon>Neurospora</taxon>
    </lineage>
</organism>
<sequence>MQESLPTSVKTLTRLKATASQPVNNSVSFEKICDDIVSAAKNKVGGAVVVPWWYPRGGTLSERAICDPSAALPALPPLPHLDDLCPVFVSIRDTQSVGQIWSSARRLFFVRQEYRDHQGQHSDLYTRRFLTTLMDIVDAQNQKALAFVALAILPANVGILDDALRPQDSAGPRSVVDLSRNGQCGRVNAYRYGLQYMIHGFKFHLHVSKAELNVSTFNLASVDNAITFTFAAFRNGSGNCSLNGSADSASFGNIICADLLH</sequence>
<evidence type="ECO:0000313" key="2">
    <source>
        <dbReference type="Proteomes" id="UP001278500"/>
    </source>
</evidence>
<keyword evidence="2" id="KW-1185">Reference proteome</keyword>
<accession>A0AAE0JB62</accession>
<evidence type="ECO:0000313" key="1">
    <source>
        <dbReference type="EMBL" id="KAK3340424.1"/>
    </source>
</evidence>
<protein>
    <submittedName>
        <fullName evidence="1">Uncharacterized protein</fullName>
    </submittedName>
</protein>
<reference evidence="1" key="2">
    <citation type="submission" date="2023-06" db="EMBL/GenBank/DDBJ databases">
        <authorList>
            <consortium name="Lawrence Berkeley National Laboratory"/>
            <person name="Haridas S."/>
            <person name="Hensen N."/>
            <person name="Bonometti L."/>
            <person name="Westerberg I."/>
            <person name="Brannstrom I.O."/>
            <person name="Guillou S."/>
            <person name="Cros-Aarteil S."/>
            <person name="Calhoun S."/>
            <person name="Kuo A."/>
            <person name="Mondo S."/>
            <person name="Pangilinan J."/>
            <person name="Riley R."/>
            <person name="Labutti K."/>
            <person name="Andreopoulos B."/>
            <person name="Lipzen A."/>
            <person name="Chen C."/>
            <person name="Yanf M."/>
            <person name="Daum C."/>
            <person name="Ng V."/>
            <person name="Clum A."/>
            <person name="Steindorff A."/>
            <person name="Ohm R."/>
            <person name="Martin F."/>
            <person name="Silar P."/>
            <person name="Natvig D."/>
            <person name="Lalanne C."/>
            <person name="Gautier V."/>
            <person name="Ament-Velasquez S.L."/>
            <person name="Kruys A."/>
            <person name="Hutchinson M.I."/>
            <person name="Powell A.J."/>
            <person name="Barry K."/>
            <person name="Miller A.N."/>
            <person name="Grigoriev I.V."/>
            <person name="Debuchy R."/>
            <person name="Gladieux P."/>
            <person name="Thoren M.H."/>
            <person name="Johannesson H."/>
        </authorList>
    </citation>
    <scope>NUCLEOTIDE SEQUENCE</scope>
    <source>
        <strain evidence="1">CBS 560.94</strain>
    </source>
</reference>
<reference evidence="1" key="1">
    <citation type="journal article" date="2023" name="Mol. Phylogenet. Evol.">
        <title>Genome-scale phylogeny and comparative genomics of the fungal order Sordariales.</title>
        <authorList>
            <person name="Hensen N."/>
            <person name="Bonometti L."/>
            <person name="Westerberg I."/>
            <person name="Brannstrom I.O."/>
            <person name="Guillou S."/>
            <person name="Cros-Aarteil S."/>
            <person name="Calhoun S."/>
            <person name="Haridas S."/>
            <person name="Kuo A."/>
            <person name="Mondo S."/>
            <person name="Pangilinan J."/>
            <person name="Riley R."/>
            <person name="LaButti K."/>
            <person name="Andreopoulos B."/>
            <person name="Lipzen A."/>
            <person name="Chen C."/>
            <person name="Yan M."/>
            <person name="Daum C."/>
            <person name="Ng V."/>
            <person name="Clum A."/>
            <person name="Steindorff A."/>
            <person name="Ohm R.A."/>
            <person name="Martin F."/>
            <person name="Silar P."/>
            <person name="Natvig D.O."/>
            <person name="Lalanne C."/>
            <person name="Gautier V."/>
            <person name="Ament-Velasquez S.L."/>
            <person name="Kruys A."/>
            <person name="Hutchinson M.I."/>
            <person name="Powell A.J."/>
            <person name="Barry K."/>
            <person name="Miller A.N."/>
            <person name="Grigoriev I.V."/>
            <person name="Debuchy R."/>
            <person name="Gladieux P."/>
            <person name="Hiltunen Thoren M."/>
            <person name="Johannesson H."/>
        </authorList>
    </citation>
    <scope>NUCLEOTIDE SEQUENCE</scope>
    <source>
        <strain evidence="1">CBS 560.94</strain>
    </source>
</reference>
<dbReference type="AlphaFoldDB" id="A0AAE0JB62"/>
<dbReference type="EMBL" id="JAUEPP010000006">
    <property type="protein sequence ID" value="KAK3340424.1"/>
    <property type="molecule type" value="Genomic_DNA"/>
</dbReference>
<dbReference type="Proteomes" id="UP001278500">
    <property type="component" value="Unassembled WGS sequence"/>
</dbReference>